<feature type="chain" id="PRO_5013074568" description="Proteasome alpha-type subunits domain-containing protein" evidence="2">
    <location>
        <begin position="27"/>
        <end position="270"/>
    </location>
</feature>
<dbReference type="InterPro" id="IPR029055">
    <property type="entry name" value="Ntn_hydrolases_N"/>
</dbReference>
<feature type="signal peptide" evidence="2">
    <location>
        <begin position="1"/>
        <end position="26"/>
    </location>
</feature>
<dbReference type="Gene3D" id="3.60.20.10">
    <property type="entry name" value="Glutamine Phosphoribosylpyrophosphate, subunit 1, domain 1"/>
    <property type="match status" value="1"/>
</dbReference>
<evidence type="ECO:0000256" key="1">
    <source>
        <dbReference type="ARBA" id="ARBA00022942"/>
    </source>
</evidence>
<organism evidence="4 5">
    <name type="scientific">Fistulifera solaris</name>
    <name type="common">Oleaginous diatom</name>
    <dbReference type="NCBI Taxonomy" id="1519565"/>
    <lineage>
        <taxon>Eukaryota</taxon>
        <taxon>Sar</taxon>
        <taxon>Stramenopiles</taxon>
        <taxon>Ochrophyta</taxon>
        <taxon>Bacillariophyta</taxon>
        <taxon>Bacillariophyceae</taxon>
        <taxon>Bacillariophycidae</taxon>
        <taxon>Naviculales</taxon>
        <taxon>Naviculaceae</taxon>
        <taxon>Fistulifera</taxon>
    </lineage>
</organism>
<dbReference type="SMART" id="SM00948">
    <property type="entry name" value="Proteasome_A_N"/>
    <property type="match status" value="1"/>
</dbReference>
<dbReference type="InterPro" id="IPR000426">
    <property type="entry name" value="Proteasome_asu_N"/>
</dbReference>
<evidence type="ECO:0000313" key="5">
    <source>
        <dbReference type="Proteomes" id="UP000198406"/>
    </source>
</evidence>
<keyword evidence="1" id="KW-0647">Proteasome</keyword>
<dbReference type="InParanoid" id="A0A1Z5KDI6"/>
<dbReference type="InterPro" id="IPR001353">
    <property type="entry name" value="Proteasome_sua/b"/>
</dbReference>
<dbReference type="SUPFAM" id="SSF56235">
    <property type="entry name" value="N-terminal nucleophile aminohydrolases (Ntn hydrolases)"/>
    <property type="match status" value="1"/>
</dbReference>
<reference evidence="4 5" key="1">
    <citation type="journal article" date="2015" name="Plant Cell">
        <title>Oil accumulation by the oleaginous diatom Fistulifera solaris as revealed by the genome and transcriptome.</title>
        <authorList>
            <person name="Tanaka T."/>
            <person name="Maeda Y."/>
            <person name="Veluchamy A."/>
            <person name="Tanaka M."/>
            <person name="Abida H."/>
            <person name="Marechal E."/>
            <person name="Bowler C."/>
            <person name="Muto M."/>
            <person name="Sunaga Y."/>
            <person name="Tanaka M."/>
            <person name="Yoshino T."/>
            <person name="Taniguchi T."/>
            <person name="Fukuda Y."/>
            <person name="Nemoto M."/>
            <person name="Matsumoto M."/>
            <person name="Wong P.S."/>
            <person name="Aburatani S."/>
            <person name="Fujibuchi W."/>
        </authorList>
    </citation>
    <scope>NUCLEOTIDE SEQUENCE [LARGE SCALE GENOMIC DNA]</scope>
    <source>
        <strain evidence="4 5">JPCC DA0580</strain>
    </source>
</reference>
<dbReference type="Pfam" id="PF00227">
    <property type="entry name" value="Proteasome"/>
    <property type="match status" value="1"/>
</dbReference>
<dbReference type="Pfam" id="PF10584">
    <property type="entry name" value="Proteasome_A_N"/>
    <property type="match status" value="1"/>
</dbReference>
<dbReference type="OrthoDB" id="431557at2759"/>
<evidence type="ECO:0000259" key="3">
    <source>
        <dbReference type="SMART" id="SM00948"/>
    </source>
</evidence>
<keyword evidence="2" id="KW-0732">Signal</keyword>
<protein>
    <recommendedName>
        <fullName evidence="3">Proteasome alpha-type subunits domain-containing protein</fullName>
    </recommendedName>
</protein>
<sequence>MKGTIAVFLQSLLALTMLTQPLICSAWQAEGRYSFSLTTFDPTGKLGQVERAMEAAAQGIPIVGLIVSNSTIFMAAPQVLPSPLMQDDGTRRFSQLTDEICIAHSGIAADGRVLVAEAHRIVVEYQYTFDEPAPLPYLLEELAHIFQQYTMKPGARPFGTSLLIGFNPRDRSSGEVPGFYRIDPSGAVTTLGEYAVIHGELGTTDLRERLQEVTTEEKMEQQIADMLRFTLMEQALKKRQSDDVNMSKRLTILIAKAFDGRFIVHRHFNE</sequence>
<evidence type="ECO:0000256" key="2">
    <source>
        <dbReference type="SAM" id="SignalP"/>
    </source>
</evidence>
<dbReference type="EMBL" id="BDSP01000207">
    <property type="protein sequence ID" value="GAX24329.1"/>
    <property type="molecule type" value="Genomic_DNA"/>
</dbReference>
<dbReference type="AlphaFoldDB" id="A0A1Z5KDI6"/>
<proteinExistence type="predicted"/>
<gene>
    <name evidence="4" type="ORF">FisN_4Lh448</name>
</gene>
<dbReference type="Proteomes" id="UP000198406">
    <property type="component" value="Unassembled WGS sequence"/>
</dbReference>
<dbReference type="GO" id="GO:0019773">
    <property type="term" value="C:proteasome core complex, alpha-subunit complex"/>
    <property type="evidence" value="ECO:0007669"/>
    <property type="project" value="InterPro"/>
</dbReference>
<feature type="domain" description="Proteasome alpha-type subunits" evidence="3">
    <location>
        <begin position="33"/>
        <end position="55"/>
    </location>
</feature>
<dbReference type="GO" id="GO:0006511">
    <property type="term" value="P:ubiquitin-dependent protein catabolic process"/>
    <property type="evidence" value="ECO:0007669"/>
    <property type="project" value="InterPro"/>
</dbReference>
<accession>A0A1Z5KDI6</accession>
<dbReference type="InterPro" id="IPR050115">
    <property type="entry name" value="Proteasome_alpha"/>
</dbReference>
<name>A0A1Z5KDI6_FISSO</name>
<comment type="caution">
    <text evidence="4">The sequence shown here is derived from an EMBL/GenBank/DDBJ whole genome shotgun (WGS) entry which is preliminary data.</text>
</comment>
<evidence type="ECO:0000313" key="4">
    <source>
        <dbReference type="EMBL" id="GAX24329.1"/>
    </source>
</evidence>
<dbReference type="PANTHER" id="PTHR11599">
    <property type="entry name" value="PROTEASOME SUBUNIT ALPHA/BETA"/>
    <property type="match status" value="1"/>
</dbReference>
<keyword evidence="5" id="KW-1185">Reference proteome</keyword>